<protein>
    <submittedName>
        <fullName evidence="6">Putative Mn2+ efflux pump MntP</fullName>
    </submittedName>
</protein>
<reference evidence="7" key="1">
    <citation type="submission" date="2016-10" db="EMBL/GenBank/DDBJ databases">
        <authorList>
            <person name="Varghese N."/>
        </authorList>
    </citation>
    <scope>NUCLEOTIDE SEQUENCE [LARGE SCALE GENOMIC DNA]</scope>
    <source>
        <strain evidence="7">DSM 45096 / BCRC 16803 / CGMCC 4.1857 / CIP 109030 / JCM 12277 / KCTC 19219 / NBRC 100920 / 33214</strain>
    </source>
</reference>
<feature type="transmembrane region" description="Helical" evidence="5">
    <location>
        <begin position="165"/>
        <end position="182"/>
    </location>
</feature>
<dbReference type="AlphaFoldDB" id="A0A1H7QTE6"/>
<dbReference type="PANTHER" id="PTHR35529:SF1">
    <property type="entry name" value="MANGANESE EFFLUX PUMP MNTP-RELATED"/>
    <property type="match status" value="1"/>
</dbReference>
<feature type="transmembrane region" description="Helical" evidence="5">
    <location>
        <begin position="35"/>
        <end position="57"/>
    </location>
</feature>
<accession>A0A1H7QTE6</accession>
<evidence type="ECO:0000313" key="6">
    <source>
        <dbReference type="EMBL" id="SEL51236.1"/>
    </source>
</evidence>
<organism evidence="6 7">
    <name type="scientific">Streptacidiphilus jiangxiensis</name>
    <dbReference type="NCBI Taxonomy" id="235985"/>
    <lineage>
        <taxon>Bacteria</taxon>
        <taxon>Bacillati</taxon>
        <taxon>Actinomycetota</taxon>
        <taxon>Actinomycetes</taxon>
        <taxon>Kitasatosporales</taxon>
        <taxon>Streptomycetaceae</taxon>
        <taxon>Streptacidiphilus</taxon>
    </lineage>
</organism>
<keyword evidence="3 5" id="KW-1133">Transmembrane helix</keyword>
<dbReference type="InterPro" id="IPR003810">
    <property type="entry name" value="Mntp/YtaF"/>
</dbReference>
<proteinExistence type="predicted"/>
<feature type="transmembrane region" description="Helical" evidence="5">
    <location>
        <begin position="128"/>
        <end position="149"/>
    </location>
</feature>
<keyword evidence="1" id="KW-1003">Cell membrane</keyword>
<dbReference type="PANTHER" id="PTHR35529">
    <property type="entry name" value="MANGANESE EFFLUX PUMP MNTP-RELATED"/>
    <property type="match status" value="1"/>
</dbReference>
<evidence type="ECO:0000256" key="5">
    <source>
        <dbReference type="SAM" id="Phobius"/>
    </source>
</evidence>
<dbReference type="OrthoDB" id="4966389at2"/>
<dbReference type="Proteomes" id="UP000183015">
    <property type="component" value="Unassembled WGS sequence"/>
</dbReference>
<keyword evidence="7" id="KW-1185">Reference proteome</keyword>
<dbReference type="STRING" id="235985.SAMN05414137_109205"/>
<evidence type="ECO:0000256" key="3">
    <source>
        <dbReference type="ARBA" id="ARBA00022989"/>
    </source>
</evidence>
<evidence type="ECO:0000256" key="1">
    <source>
        <dbReference type="ARBA" id="ARBA00022475"/>
    </source>
</evidence>
<feature type="transmembrane region" description="Helical" evidence="5">
    <location>
        <begin position="64"/>
        <end position="82"/>
    </location>
</feature>
<dbReference type="eggNOG" id="COG1971">
    <property type="taxonomic scope" value="Bacteria"/>
</dbReference>
<name>A0A1H7QTE6_STRJI</name>
<evidence type="ECO:0000256" key="2">
    <source>
        <dbReference type="ARBA" id="ARBA00022692"/>
    </source>
</evidence>
<dbReference type="Pfam" id="PF02659">
    <property type="entry name" value="Mntp"/>
    <property type="match status" value="1"/>
</dbReference>
<sequence>MIELLLVAAALGLSNFAAAIGIGMSGVDRRTRWRTGVVFGLFETAMPIVGLALGHAVADSLGHVTRWIGAGLLIATGAYALWQARGGPEQSASSAVGFGQSWGRLLVSGLALSVDNLAVGFSLGSYRVGLLTAALVIGAVSVALTLLGLELGGRLGAVAGQRGELLGGAILVGVGVAVAAGAL</sequence>
<dbReference type="RefSeq" id="WP_042445499.1">
    <property type="nucleotide sequence ID" value="NZ_BBPN01000009.1"/>
</dbReference>
<gene>
    <name evidence="6" type="ORF">SAMN05414137_109205</name>
</gene>
<keyword evidence="4 5" id="KW-0472">Membrane</keyword>
<feature type="transmembrane region" description="Helical" evidence="5">
    <location>
        <begin position="102"/>
        <end position="121"/>
    </location>
</feature>
<keyword evidence="2 5" id="KW-0812">Transmembrane</keyword>
<evidence type="ECO:0000313" key="7">
    <source>
        <dbReference type="Proteomes" id="UP000183015"/>
    </source>
</evidence>
<dbReference type="EMBL" id="FOAZ01000009">
    <property type="protein sequence ID" value="SEL51236.1"/>
    <property type="molecule type" value="Genomic_DNA"/>
</dbReference>
<evidence type="ECO:0000256" key="4">
    <source>
        <dbReference type="ARBA" id="ARBA00023136"/>
    </source>
</evidence>